<organism evidence="6 7">
    <name type="scientific">Gaoshiqia sediminis</name>
    <dbReference type="NCBI Taxonomy" id="2986998"/>
    <lineage>
        <taxon>Bacteria</taxon>
        <taxon>Pseudomonadati</taxon>
        <taxon>Bacteroidota</taxon>
        <taxon>Bacteroidia</taxon>
        <taxon>Marinilabiliales</taxon>
        <taxon>Prolixibacteraceae</taxon>
        <taxon>Gaoshiqia</taxon>
    </lineage>
</organism>
<accession>A0AA42CBH6</accession>
<dbReference type="Proteomes" id="UP001163821">
    <property type="component" value="Unassembled WGS sequence"/>
</dbReference>
<dbReference type="AlphaFoldDB" id="A0AA42CBH6"/>
<name>A0AA42CBH6_9BACT</name>
<keyword evidence="3" id="KW-0238">DNA-binding</keyword>
<keyword evidence="7" id="KW-1185">Reference proteome</keyword>
<dbReference type="GO" id="GO:0004803">
    <property type="term" value="F:transposase activity"/>
    <property type="evidence" value="ECO:0007669"/>
    <property type="project" value="InterPro"/>
</dbReference>
<dbReference type="InterPro" id="IPR047952">
    <property type="entry name" value="Transpos_IS4"/>
</dbReference>
<dbReference type="NCBIfam" id="NF033592">
    <property type="entry name" value="transpos_IS4_1"/>
    <property type="match status" value="1"/>
</dbReference>
<dbReference type="PANTHER" id="PTHR33258:SF1">
    <property type="entry name" value="TRANSPOSASE INSL FOR INSERTION SEQUENCE ELEMENT IS186A-RELATED"/>
    <property type="match status" value="1"/>
</dbReference>
<proteinExistence type="inferred from homology"/>
<reference evidence="6" key="1">
    <citation type="submission" date="2022-10" db="EMBL/GenBank/DDBJ databases">
        <title>Gaoshiqiia sediminis gen. nov., sp. nov., isolated from coastal sediment.</title>
        <authorList>
            <person name="Yu W.X."/>
            <person name="Mu D.S."/>
            <person name="Du J.Z."/>
            <person name="Liang Y.Q."/>
        </authorList>
    </citation>
    <scope>NUCLEOTIDE SEQUENCE</scope>
    <source>
        <strain evidence="6">A06</strain>
    </source>
</reference>
<feature type="domain" description="Transposase IS4-like" evidence="5">
    <location>
        <begin position="113"/>
        <end position="329"/>
    </location>
</feature>
<evidence type="ECO:0000256" key="2">
    <source>
        <dbReference type="ARBA" id="ARBA00022578"/>
    </source>
</evidence>
<gene>
    <name evidence="6" type="ORF">N2K84_20115</name>
</gene>
<dbReference type="Gene3D" id="3.90.350.10">
    <property type="entry name" value="Transposase Inhibitor Protein From Tn5, Chain A, domain 1"/>
    <property type="match status" value="1"/>
</dbReference>
<evidence type="ECO:0000256" key="3">
    <source>
        <dbReference type="ARBA" id="ARBA00023125"/>
    </source>
</evidence>
<dbReference type="Pfam" id="PF01609">
    <property type="entry name" value="DDE_Tnp_1"/>
    <property type="match status" value="1"/>
</dbReference>
<protein>
    <submittedName>
        <fullName evidence="6">IS4 family transposase</fullName>
    </submittedName>
</protein>
<keyword evidence="4" id="KW-0233">DNA recombination</keyword>
<sequence>MNARQIINYLPVELLQKLSLEYNVDFQVKKLDGVSMFKLLLYSFLTTRETSYRVIEEIYHSISFAKVASSVKQGVKYNSIRDRLISINPSFFEAIFKECLQKFEAHLQPSSNIVSFDSTLVAASSKLLKNGMKINKKGDKRYVKFTMGFRKIPVYAAIFNDQHHLSEDIALGEAIMDYTNKDDDIIVFDRGLQSRKVLEQLCFAEYQFVTRVNPNIRYKILEELTVPTNNDLSSLAIKHDYVVQLFDKKNKPTKSFYRLIISEKEGSPLLFLTNIKDLQAYEVAHIYKERWQIEVFFKFIKQQLNFSHLLSRDEDGIRNVLYLTLISSILLTVFKNVNNYKGYKIPKIKLANQLEALLIEDIVILCGGNPQLIRTFYNSS</sequence>
<comment type="caution">
    <text evidence="6">The sequence shown here is derived from an EMBL/GenBank/DDBJ whole genome shotgun (WGS) entry which is preliminary data.</text>
</comment>
<comment type="similarity">
    <text evidence="1">Belongs to the transposase 11 family.</text>
</comment>
<evidence type="ECO:0000256" key="1">
    <source>
        <dbReference type="ARBA" id="ARBA00010075"/>
    </source>
</evidence>
<dbReference type="InterPro" id="IPR012337">
    <property type="entry name" value="RNaseH-like_sf"/>
</dbReference>
<evidence type="ECO:0000259" key="5">
    <source>
        <dbReference type="Pfam" id="PF01609"/>
    </source>
</evidence>
<dbReference type="GO" id="GO:0006313">
    <property type="term" value="P:DNA transposition"/>
    <property type="evidence" value="ECO:0007669"/>
    <property type="project" value="InterPro"/>
</dbReference>
<dbReference type="SUPFAM" id="SSF53098">
    <property type="entry name" value="Ribonuclease H-like"/>
    <property type="match status" value="1"/>
</dbReference>
<evidence type="ECO:0000256" key="4">
    <source>
        <dbReference type="ARBA" id="ARBA00023172"/>
    </source>
</evidence>
<dbReference type="PANTHER" id="PTHR33258">
    <property type="entry name" value="TRANSPOSASE INSL FOR INSERTION SEQUENCE ELEMENT IS186A-RELATED"/>
    <property type="match status" value="1"/>
</dbReference>
<dbReference type="EMBL" id="JAPAAF010000097">
    <property type="protein sequence ID" value="MCW0485045.1"/>
    <property type="molecule type" value="Genomic_DNA"/>
</dbReference>
<evidence type="ECO:0000313" key="7">
    <source>
        <dbReference type="Proteomes" id="UP001163821"/>
    </source>
</evidence>
<dbReference type="RefSeq" id="WP_282593631.1">
    <property type="nucleotide sequence ID" value="NZ_JAPAAF010000097.1"/>
</dbReference>
<dbReference type="InterPro" id="IPR002559">
    <property type="entry name" value="Transposase_11"/>
</dbReference>
<dbReference type="GO" id="GO:0003677">
    <property type="term" value="F:DNA binding"/>
    <property type="evidence" value="ECO:0007669"/>
    <property type="project" value="UniProtKB-KW"/>
</dbReference>
<evidence type="ECO:0000313" key="6">
    <source>
        <dbReference type="EMBL" id="MCW0485045.1"/>
    </source>
</evidence>
<keyword evidence="2" id="KW-0815">Transposition</keyword>